<dbReference type="GO" id="GO:0004722">
    <property type="term" value="F:protein serine/threonine phosphatase activity"/>
    <property type="evidence" value="ECO:0007669"/>
    <property type="project" value="UniProtKB-EC"/>
</dbReference>
<evidence type="ECO:0000259" key="2">
    <source>
        <dbReference type="Pfam" id="PF00149"/>
    </source>
</evidence>
<dbReference type="InterPro" id="IPR004843">
    <property type="entry name" value="Calcineurin-like_PHP"/>
</dbReference>
<protein>
    <submittedName>
        <fullName evidence="3">Serine/threonine protein phosphatase 1</fullName>
        <ecNumber evidence="3">3.1.3.16</ecNumber>
    </submittedName>
</protein>
<reference evidence="3 4" key="1">
    <citation type="submission" date="2023-07" db="EMBL/GenBank/DDBJ databases">
        <title>Sorghum-associated microbial communities from plants grown in Nebraska, USA.</title>
        <authorList>
            <person name="Schachtman D."/>
        </authorList>
    </citation>
    <scope>NUCLEOTIDE SEQUENCE [LARGE SCALE GENOMIC DNA]</scope>
    <source>
        <strain evidence="3 4">584</strain>
    </source>
</reference>
<dbReference type="Proteomes" id="UP001262410">
    <property type="component" value="Unassembled WGS sequence"/>
</dbReference>
<dbReference type="InterPro" id="IPR029052">
    <property type="entry name" value="Metallo-depent_PP-like"/>
</dbReference>
<organism evidence="3 4">
    <name type="scientific">Inquilinus ginsengisoli</name>
    <dbReference type="NCBI Taxonomy" id="363840"/>
    <lineage>
        <taxon>Bacteria</taxon>
        <taxon>Pseudomonadati</taxon>
        <taxon>Pseudomonadota</taxon>
        <taxon>Alphaproteobacteria</taxon>
        <taxon>Rhodospirillales</taxon>
        <taxon>Rhodospirillaceae</taxon>
        <taxon>Inquilinus</taxon>
    </lineage>
</organism>
<dbReference type="RefSeq" id="WP_309794118.1">
    <property type="nucleotide sequence ID" value="NZ_JAVDPW010000004.1"/>
</dbReference>
<dbReference type="SUPFAM" id="SSF56300">
    <property type="entry name" value="Metallo-dependent phosphatases"/>
    <property type="match status" value="1"/>
</dbReference>
<dbReference type="EC" id="3.1.3.16" evidence="3"/>
<evidence type="ECO:0000256" key="1">
    <source>
        <dbReference type="SAM" id="MobiDB-lite"/>
    </source>
</evidence>
<evidence type="ECO:0000313" key="4">
    <source>
        <dbReference type="Proteomes" id="UP001262410"/>
    </source>
</evidence>
<keyword evidence="4" id="KW-1185">Reference proteome</keyword>
<dbReference type="InterPro" id="IPR050126">
    <property type="entry name" value="Ap4A_hydrolase"/>
</dbReference>
<dbReference type="EMBL" id="JAVDPW010000004">
    <property type="protein sequence ID" value="MDR6289800.1"/>
    <property type="molecule type" value="Genomic_DNA"/>
</dbReference>
<sequence length="263" mass="28909">MRPEEFDRLPPHLDPRRDAWRPAIRPLPPGRAVAAIGDVHGHAELLAALHRLIAAEFTALPAGTECTLIHLGDLVDRGPENRRALALARDGIPGAETITLLGNHDDRMLSVLDDAADRTGLEFWLTYGGDTVLAECGVTDILHGDWRAAARAAIGAEVLDWLRGCPVSHRIGDLLFVHAGIDPRRPLAEQERETLLWIRRPFLDWPGAFPENVAVIHGHTPADRLDLDHPHRIDVDTGAFATGCLSAVLIHGDRMRGLRVWAL</sequence>
<accession>A0ABU1JQH9</accession>
<feature type="domain" description="Calcineurin-like phosphoesterase" evidence="2">
    <location>
        <begin position="33"/>
        <end position="223"/>
    </location>
</feature>
<evidence type="ECO:0000313" key="3">
    <source>
        <dbReference type="EMBL" id="MDR6289800.1"/>
    </source>
</evidence>
<keyword evidence="3" id="KW-0378">Hydrolase</keyword>
<feature type="region of interest" description="Disordered" evidence="1">
    <location>
        <begin position="1"/>
        <end position="21"/>
    </location>
</feature>
<proteinExistence type="predicted"/>
<dbReference type="PANTHER" id="PTHR42850">
    <property type="entry name" value="METALLOPHOSPHOESTERASE"/>
    <property type="match status" value="1"/>
</dbReference>
<gene>
    <name evidence="3" type="ORF">E9232_002321</name>
</gene>
<comment type="caution">
    <text evidence="3">The sequence shown here is derived from an EMBL/GenBank/DDBJ whole genome shotgun (WGS) entry which is preliminary data.</text>
</comment>
<dbReference type="Gene3D" id="3.60.21.10">
    <property type="match status" value="1"/>
</dbReference>
<name>A0ABU1JQH9_9PROT</name>
<dbReference type="PANTHER" id="PTHR42850:SF4">
    <property type="entry name" value="ZINC-DEPENDENT ENDOPOLYPHOSPHATASE"/>
    <property type="match status" value="1"/>
</dbReference>
<feature type="compositionally biased region" description="Basic and acidic residues" evidence="1">
    <location>
        <begin position="1"/>
        <end position="20"/>
    </location>
</feature>
<dbReference type="Pfam" id="PF00149">
    <property type="entry name" value="Metallophos"/>
    <property type="match status" value="1"/>
</dbReference>